<accession>A0A3B4CC92</accession>
<dbReference type="Pfam" id="PF04548">
    <property type="entry name" value="AIG1"/>
    <property type="match status" value="1"/>
</dbReference>
<name>A0A3B4CC92_PYGNA</name>
<dbReference type="GO" id="GO:0005525">
    <property type="term" value="F:GTP binding"/>
    <property type="evidence" value="ECO:0007669"/>
    <property type="project" value="UniProtKB-KW"/>
</dbReference>
<evidence type="ECO:0000313" key="7">
    <source>
        <dbReference type="Proteomes" id="UP001501920"/>
    </source>
</evidence>
<dbReference type="OMA" id="HEREARW"/>
<dbReference type="Proteomes" id="UP001501920">
    <property type="component" value="Chromosome 10"/>
</dbReference>
<dbReference type="AlphaFoldDB" id="A0A3B4CC92"/>
<evidence type="ECO:0000256" key="2">
    <source>
        <dbReference type="ARBA" id="ARBA00022741"/>
    </source>
</evidence>
<evidence type="ECO:0000313" key="6">
    <source>
        <dbReference type="Ensembl" id="ENSPNAP00000009567.1"/>
    </source>
</evidence>
<dbReference type="CDD" id="cd01852">
    <property type="entry name" value="AIG1"/>
    <property type="match status" value="1"/>
</dbReference>
<keyword evidence="3" id="KW-0342">GTP-binding</keyword>
<dbReference type="InterPro" id="IPR006703">
    <property type="entry name" value="G_AIG1"/>
</dbReference>
<proteinExistence type="inferred from homology"/>
<dbReference type="OrthoDB" id="5985928at2759"/>
<dbReference type="InterPro" id="IPR045058">
    <property type="entry name" value="GIMA/IAN/Toc"/>
</dbReference>
<reference evidence="6" key="3">
    <citation type="submission" date="2025-09" db="UniProtKB">
        <authorList>
            <consortium name="Ensembl"/>
        </authorList>
    </citation>
    <scope>IDENTIFICATION</scope>
</reference>
<sequence length="376" mass="42549">MADFIRQVRSGLSTPCRTRLILLLTCLVIVAAAGLEASKMQSPKSGKGQEVNEELRILLVGKTGAGKSATGNTILGEKAFASDFSSVSVTTECKKVHGNVNGRKVAVIDSPGLFDTNLSSDEVVSQMKLCLPLCAPGPHAFLVVIRLGRFTEEEEETVNLFQMIFGEETSKYTMVLFTHGDELKRKNVHQFVRDSPKLLNVIKKYSGRYHVFNNKDQDPEQVIQLLDQIDKMVTGNGGGHYTTEMLQEIEKAIEEEKQRILKENEVKRLEEIRKLRSLLKGEEMEMAIQVLKVKHEREARWKAERSSTLFEKIKQFLYDIFNKIYEYVKSFFYPTHQFPTFIFGAAYSSQWNAYSAKAKPVGDLSAHNKNKKVLIS</sequence>
<evidence type="ECO:0000256" key="1">
    <source>
        <dbReference type="ARBA" id="ARBA00008535"/>
    </source>
</evidence>
<dbReference type="GeneTree" id="ENSGT01120000271858"/>
<reference evidence="6" key="2">
    <citation type="submission" date="2025-08" db="UniProtKB">
        <authorList>
            <consortium name="Ensembl"/>
        </authorList>
    </citation>
    <scope>IDENTIFICATION</scope>
</reference>
<feature type="domain" description="AIG1-type G" evidence="5">
    <location>
        <begin position="52"/>
        <end position="250"/>
    </location>
</feature>
<keyword evidence="2" id="KW-0547">Nucleotide-binding</keyword>
<comment type="similarity">
    <text evidence="1">Belongs to the TRAFAC class TrmE-Era-EngA-EngB-Septin-like GTPase superfamily. AIG1/Toc34/Toc159-like paraseptin GTPase family. IAN subfamily.</text>
</comment>
<keyword evidence="7" id="KW-1185">Reference proteome</keyword>
<keyword evidence="4" id="KW-0732">Signal</keyword>
<dbReference type="Gene3D" id="3.40.50.300">
    <property type="entry name" value="P-loop containing nucleotide triphosphate hydrolases"/>
    <property type="match status" value="1"/>
</dbReference>
<evidence type="ECO:0000259" key="5">
    <source>
        <dbReference type="PROSITE" id="PS51720"/>
    </source>
</evidence>
<feature type="chain" id="PRO_5017240095" description="AIG1-type G domain-containing protein" evidence="4">
    <location>
        <begin position="33"/>
        <end position="376"/>
    </location>
</feature>
<dbReference type="STRING" id="42514.ENSPNAP00000009567"/>
<dbReference type="SUPFAM" id="SSF52540">
    <property type="entry name" value="P-loop containing nucleoside triphosphate hydrolases"/>
    <property type="match status" value="1"/>
</dbReference>
<dbReference type="FunFam" id="3.40.50.300:FF:002274">
    <property type="entry name" value="Si:dkeyp-69e1.8"/>
    <property type="match status" value="1"/>
</dbReference>
<evidence type="ECO:0000256" key="4">
    <source>
        <dbReference type="SAM" id="SignalP"/>
    </source>
</evidence>
<reference evidence="6 7" key="1">
    <citation type="submission" date="2020-10" db="EMBL/GenBank/DDBJ databases">
        <title>Pygocentrus nattereri (red-bellied piranha) genome, fPygNat1, primary haplotype.</title>
        <authorList>
            <person name="Myers G."/>
            <person name="Meyer A."/>
            <person name="Karagic N."/>
            <person name="Pippel M."/>
            <person name="Winkler S."/>
            <person name="Tracey A."/>
            <person name="Wood J."/>
            <person name="Formenti G."/>
            <person name="Howe K."/>
            <person name="Fedrigo O."/>
            <person name="Jarvis E.D."/>
        </authorList>
    </citation>
    <scope>NUCLEOTIDE SEQUENCE [LARGE SCALE GENOMIC DNA]</scope>
</reference>
<protein>
    <recommendedName>
        <fullName evidence="5">AIG1-type G domain-containing protein</fullName>
    </recommendedName>
</protein>
<dbReference type="Ensembl" id="ENSPNAT00000015975.2">
    <property type="protein sequence ID" value="ENSPNAP00000009567.1"/>
    <property type="gene ID" value="ENSPNAG00000015039.2"/>
</dbReference>
<dbReference type="RefSeq" id="XP_017549862.1">
    <property type="nucleotide sequence ID" value="XM_017694373.2"/>
</dbReference>
<feature type="signal peptide" evidence="4">
    <location>
        <begin position="1"/>
        <end position="32"/>
    </location>
</feature>
<evidence type="ECO:0000256" key="3">
    <source>
        <dbReference type="ARBA" id="ARBA00023134"/>
    </source>
</evidence>
<dbReference type="PANTHER" id="PTHR10903:SF186">
    <property type="entry name" value="GTPASE IMAP FAMILY MEMBER 4-LIKE-RELATED"/>
    <property type="match status" value="1"/>
</dbReference>
<organism evidence="6 7">
    <name type="scientific">Pygocentrus nattereri</name>
    <name type="common">Red-bellied piranha</name>
    <dbReference type="NCBI Taxonomy" id="42514"/>
    <lineage>
        <taxon>Eukaryota</taxon>
        <taxon>Metazoa</taxon>
        <taxon>Chordata</taxon>
        <taxon>Craniata</taxon>
        <taxon>Vertebrata</taxon>
        <taxon>Euteleostomi</taxon>
        <taxon>Actinopterygii</taxon>
        <taxon>Neopterygii</taxon>
        <taxon>Teleostei</taxon>
        <taxon>Ostariophysi</taxon>
        <taxon>Characiformes</taxon>
        <taxon>Characoidei</taxon>
        <taxon>Pygocentrus</taxon>
    </lineage>
</organism>
<dbReference type="PROSITE" id="PS51720">
    <property type="entry name" value="G_AIG1"/>
    <property type="match status" value="1"/>
</dbReference>
<dbReference type="GeneID" id="108425609"/>
<dbReference type="InterPro" id="IPR027417">
    <property type="entry name" value="P-loop_NTPase"/>
</dbReference>
<dbReference type="PANTHER" id="PTHR10903">
    <property type="entry name" value="GTPASE, IMAP FAMILY MEMBER-RELATED"/>
    <property type="match status" value="1"/>
</dbReference>